<dbReference type="AlphaFoldDB" id="A0A2U1TWY3"/>
<protein>
    <submittedName>
        <fullName evidence="1">Uncharacterized protein</fullName>
    </submittedName>
</protein>
<accession>A0A2U1TWY3</accession>
<proteinExistence type="predicted"/>
<sequence length="111" mass="12401">MHQVWFARSPIGAVMVFPGSGAFCRHARLGCKIGAGRFLNLMKKNANIARFLTFSSFERAVHLWLTGAADMSDSLLMVPDYRTGSLMMSRYAARFSRLSSSLRLSSFATMR</sequence>
<name>A0A2U1TWY3_9GAMM</name>
<keyword evidence="2" id="KW-1185">Reference proteome</keyword>
<comment type="caution">
    <text evidence="1">The sequence shown here is derived from an EMBL/GenBank/DDBJ whole genome shotgun (WGS) entry which is preliminary data.</text>
</comment>
<evidence type="ECO:0000313" key="1">
    <source>
        <dbReference type="EMBL" id="PWC13927.1"/>
    </source>
</evidence>
<dbReference type="EMBL" id="QDKH01000016">
    <property type="protein sequence ID" value="PWC13927.1"/>
    <property type="molecule type" value="Genomic_DNA"/>
</dbReference>
<dbReference type="Proteomes" id="UP000296159">
    <property type="component" value="Unassembled WGS sequence"/>
</dbReference>
<evidence type="ECO:0000313" key="2">
    <source>
        <dbReference type="Proteomes" id="UP000296159"/>
    </source>
</evidence>
<gene>
    <name evidence="1" type="ORF">DDT56_14210</name>
</gene>
<reference evidence="1 2" key="1">
    <citation type="submission" date="2018-04" db="EMBL/GenBank/DDBJ databases">
        <title>Brenneria corticis sp.nov.</title>
        <authorList>
            <person name="Li Y."/>
        </authorList>
    </citation>
    <scope>NUCLEOTIDE SEQUENCE [LARGE SCALE GENOMIC DNA]</scope>
    <source>
        <strain evidence="1 2">CFCC 11842</strain>
    </source>
</reference>
<organism evidence="1 2">
    <name type="scientific">Brenneria corticis</name>
    <dbReference type="NCBI Taxonomy" id="2173106"/>
    <lineage>
        <taxon>Bacteria</taxon>
        <taxon>Pseudomonadati</taxon>
        <taxon>Pseudomonadota</taxon>
        <taxon>Gammaproteobacteria</taxon>
        <taxon>Enterobacterales</taxon>
        <taxon>Pectobacteriaceae</taxon>
        <taxon>Brenneria</taxon>
    </lineage>
</organism>